<sequence length="54" mass="6033">LETVSLNLKRFGVNQSTHLENKYSNKTTSVLSSAYLASHIYSALIISCIRSPYI</sequence>
<reference evidence="1" key="5">
    <citation type="journal article" date="2021" name="G3 (Bethesda)">
        <title>Aegilops tauschii genome assembly Aet v5.0 features greater sequence contiguity and improved annotation.</title>
        <authorList>
            <person name="Wang L."/>
            <person name="Zhu T."/>
            <person name="Rodriguez J.C."/>
            <person name="Deal K.R."/>
            <person name="Dubcovsky J."/>
            <person name="McGuire P.E."/>
            <person name="Lux T."/>
            <person name="Spannagl M."/>
            <person name="Mayer K.F.X."/>
            <person name="Baldrich P."/>
            <person name="Meyers B.C."/>
            <person name="Huo N."/>
            <person name="Gu Y.Q."/>
            <person name="Zhou H."/>
            <person name="Devos K.M."/>
            <person name="Bennetzen J.L."/>
            <person name="Unver T."/>
            <person name="Budak H."/>
            <person name="Gulick P.J."/>
            <person name="Galiba G."/>
            <person name="Kalapos B."/>
            <person name="Nelson D.R."/>
            <person name="Li P."/>
            <person name="You F.M."/>
            <person name="Luo M.C."/>
            <person name="Dvorak J."/>
        </authorList>
    </citation>
    <scope>NUCLEOTIDE SEQUENCE [LARGE SCALE GENOMIC DNA]</scope>
    <source>
        <strain evidence="1">cv. AL8/78</strain>
    </source>
</reference>
<organism evidence="1 2">
    <name type="scientific">Aegilops tauschii subsp. strangulata</name>
    <name type="common">Goatgrass</name>
    <dbReference type="NCBI Taxonomy" id="200361"/>
    <lineage>
        <taxon>Eukaryota</taxon>
        <taxon>Viridiplantae</taxon>
        <taxon>Streptophyta</taxon>
        <taxon>Embryophyta</taxon>
        <taxon>Tracheophyta</taxon>
        <taxon>Spermatophyta</taxon>
        <taxon>Magnoliopsida</taxon>
        <taxon>Liliopsida</taxon>
        <taxon>Poales</taxon>
        <taxon>Poaceae</taxon>
        <taxon>BOP clade</taxon>
        <taxon>Pooideae</taxon>
        <taxon>Triticodae</taxon>
        <taxon>Triticeae</taxon>
        <taxon>Triticinae</taxon>
        <taxon>Aegilops</taxon>
    </lineage>
</organism>
<protein>
    <submittedName>
        <fullName evidence="1">Uncharacterized protein</fullName>
    </submittedName>
</protein>
<accession>A0A453IMS8</accession>
<proteinExistence type="predicted"/>
<dbReference type="EnsemblPlants" id="AET4Gv20610600.1">
    <property type="protein sequence ID" value="AET4Gv20610600.1"/>
    <property type="gene ID" value="AET4Gv20610600"/>
</dbReference>
<reference evidence="2" key="2">
    <citation type="journal article" date="2017" name="Nat. Plants">
        <title>The Aegilops tauschii genome reveals multiple impacts of transposons.</title>
        <authorList>
            <person name="Zhao G."/>
            <person name="Zou C."/>
            <person name="Li K."/>
            <person name="Wang K."/>
            <person name="Li T."/>
            <person name="Gao L."/>
            <person name="Zhang X."/>
            <person name="Wang H."/>
            <person name="Yang Z."/>
            <person name="Liu X."/>
            <person name="Jiang W."/>
            <person name="Mao L."/>
            <person name="Kong X."/>
            <person name="Jiao Y."/>
            <person name="Jia J."/>
        </authorList>
    </citation>
    <scope>NUCLEOTIDE SEQUENCE [LARGE SCALE GENOMIC DNA]</scope>
    <source>
        <strain evidence="2">cv. AL8/78</strain>
    </source>
</reference>
<keyword evidence="2" id="KW-1185">Reference proteome</keyword>
<evidence type="ECO:0000313" key="1">
    <source>
        <dbReference type="EnsemblPlants" id="AET4Gv20610600.1"/>
    </source>
</evidence>
<name>A0A453IMS8_AEGTS</name>
<reference evidence="2" key="1">
    <citation type="journal article" date="2014" name="Science">
        <title>Ancient hybridizations among the ancestral genomes of bread wheat.</title>
        <authorList>
            <consortium name="International Wheat Genome Sequencing Consortium,"/>
            <person name="Marcussen T."/>
            <person name="Sandve S.R."/>
            <person name="Heier L."/>
            <person name="Spannagl M."/>
            <person name="Pfeifer M."/>
            <person name="Jakobsen K.S."/>
            <person name="Wulff B.B."/>
            <person name="Steuernagel B."/>
            <person name="Mayer K.F."/>
            <person name="Olsen O.A."/>
        </authorList>
    </citation>
    <scope>NUCLEOTIDE SEQUENCE [LARGE SCALE GENOMIC DNA]</scope>
    <source>
        <strain evidence="2">cv. AL8/78</strain>
    </source>
</reference>
<evidence type="ECO:0000313" key="2">
    <source>
        <dbReference type="Proteomes" id="UP000015105"/>
    </source>
</evidence>
<dbReference type="AlphaFoldDB" id="A0A453IMS8"/>
<reference evidence="1" key="4">
    <citation type="submission" date="2019-03" db="UniProtKB">
        <authorList>
            <consortium name="EnsemblPlants"/>
        </authorList>
    </citation>
    <scope>IDENTIFICATION</scope>
</reference>
<dbReference type="Proteomes" id="UP000015105">
    <property type="component" value="Chromosome 4D"/>
</dbReference>
<dbReference type="Gramene" id="AET4Gv20610600.1">
    <property type="protein sequence ID" value="AET4Gv20610600.1"/>
    <property type="gene ID" value="AET4Gv20610600"/>
</dbReference>
<reference evidence="1" key="3">
    <citation type="journal article" date="2017" name="Nature">
        <title>Genome sequence of the progenitor of the wheat D genome Aegilops tauschii.</title>
        <authorList>
            <person name="Luo M.C."/>
            <person name="Gu Y.Q."/>
            <person name="Puiu D."/>
            <person name="Wang H."/>
            <person name="Twardziok S.O."/>
            <person name="Deal K.R."/>
            <person name="Huo N."/>
            <person name="Zhu T."/>
            <person name="Wang L."/>
            <person name="Wang Y."/>
            <person name="McGuire P.E."/>
            <person name="Liu S."/>
            <person name="Long H."/>
            <person name="Ramasamy R.K."/>
            <person name="Rodriguez J.C."/>
            <person name="Van S.L."/>
            <person name="Yuan L."/>
            <person name="Wang Z."/>
            <person name="Xia Z."/>
            <person name="Xiao L."/>
            <person name="Anderson O.D."/>
            <person name="Ouyang S."/>
            <person name="Liang Y."/>
            <person name="Zimin A.V."/>
            <person name="Pertea G."/>
            <person name="Qi P."/>
            <person name="Bennetzen J.L."/>
            <person name="Dai X."/>
            <person name="Dawson M.W."/>
            <person name="Muller H.G."/>
            <person name="Kugler K."/>
            <person name="Rivarola-Duarte L."/>
            <person name="Spannagl M."/>
            <person name="Mayer K.F.X."/>
            <person name="Lu F.H."/>
            <person name="Bevan M.W."/>
            <person name="Leroy P."/>
            <person name="Li P."/>
            <person name="You F.M."/>
            <person name="Sun Q."/>
            <person name="Liu Z."/>
            <person name="Lyons E."/>
            <person name="Wicker T."/>
            <person name="Salzberg S.L."/>
            <person name="Devos K.M."/>
            <person name="Dvorak J."/>
        </authorList>
    </citation>
    <scope>NUCLEOTIDE SEQUENCE [LARGE SCALE GENOMIC DNA]</scope>
    <source>
        <strain evidence="1">cv. AL8/78</strain>
    </source>
</reference>